<dbReference type="AlphaFoldDB" id="A0A5N6H8Q1"/>
<evidence type="ECO:0000256" key="1">
    <source>
        <dbReference type="SAM" id="Phobius"/>
    </source>
</evidence>
<proteinExistence type="predicted"/>
<dbReference type="EMBL" id="ML734567">
    <property type="protein sequence ID" value="KAB8250049.1"/>
    <property type="molecule type" value="Genomic_DNA"/>
</dbReference>
<gene>
    <name evidence="2" type="ORF">BDV35DRAFT_342880</name>
</gene>
<evidence type="ECO:0000313" key="2">
    <source>
        <dbReference type="EMBL" id="KAB8250049.1"/>
    </source>
</evidence>
<keyword evidence="1" id="KW-1133">Transmembrane helix</keyword>
<dbReference type="Proteomes" id="UP000325434">
    <property type="component" value="Unassembled WGS sequence"/>
</dbReference>
<name>A0A5N6H8Q1_ASPFL</name>
<feature type="transmembrane region" description="Helical" evidence="1">
    <location>
        <begin position="21"/>
        <end position="48"/>
    </location>
</feature>
<reference evidence="2" key="1">
    <citation type="submission" date="2019-04" db="EMBL/GenBank/DDBJ databases">
        <title>Friends and foes A comparative genomics study of 23 Aspergillus species from section Flavi.</title>
        <authorList>
            <consortium name="DOE Joint Genome Institute"/>
            <person name="Kjaerbolling I."/>
            <person name="Vesth T."/>
            <person name="Frisvad J.C."/>
            <person name="Nybo J.L."/>
            <person name="Theobald S."/>
            <person name="Kildgaard S."/>
            <person name="Isbrandt T."/>
            <person name="Kuo A."/>
            <person name="Sato A."/>
            <person name="Lyhne E.K."/>
            <person name="Kogle M.E."/>
            <person name="Wiebenga A."/>
            <person name="Kun R.S."/>
            <person name="Lubbers R.J."/>
            <person name="Makela M.R."/>
            <person name="Barry K."/>
            <person name="Chovatia M."/>
            <person name="Clum A."/>
            <person name="Daum C."/>
            <person name="Haridas S."/>
            <person name="He G."/>
            <person name="LaButti K."/>
            <person name="Lipzen A."/>
            <person name="Mondo S."/>
            <person name="Riley R."/>
            <person name="Salamov A."/>
            <person name="Simmons B.A."/>
            <person name="Magnuson J.K."/>
            <person name="Henrissat B."/>
            <person name="Mortensen U.H."/>
            <person name="Larsen T.O."/>
            <person name="Devries R.P."/>
            <person name="Grigoriev I.V."/>
            <person name="Machida M."/>
            <person name="Baker S.E."/>
            <person name="Andersen M.R."/>
        </authorList>
    </citation>
    <scope>NUCLEOTIDE SEQUENCE [LARGE SCALE GENOMIC DNA]</scope>
    <source>
        <strain evidence="2">CBS 121.62</strain>
    </source>
</reference>
<accession>A0A5N6H8Q1</accession>
<sequence length="53" mass="5761">MKVIAAVFQGNTDQPRRTMKSLLSLALAGALPAFLLITTSICYCRLSLAFENT</sequence>
<keyword evidence="1" id="KW-0812">Transmembrane</keyword>
<protein>
    <submittedName>
        <fullName evidence="2">Uncharacterized protein</fullName>
    </submittedName>
</protein>
<organism evidence="2">
    <name type="scientific">Aspergillus flavus</name>
    <dbReference type="NCBI Taxonomy" id="5059"/>
    <lineage>
        <taxon>Eukaryota</taxon>
        <taxon>Fungi</taxon>
        <taxon>Dikarya</taxon>
        <taxon>Ascomycota</taxon>
        <taxon>Pezizomycotina</taxon>
        <taxon>Eurotiomycetes</taxon>
        <taxon>Eurotiomycetidae</taxon>
        <taxon>Eurotiales</taxon>
        <taxon>Aspergillaceae</taxon>
        <taxon>Aspergillus</taxon>
        <taxon>Aspergillus subgen. Circumdati</taxon>
    </lineage>
</organism>
<keyword evidence="1" id="KW-0472">Membrane</keyword>